<evidence type="ECO:0000313" key="1">
    <source>
        <dbReference type="EMBL" id="PWD81821.1"/>
    </source>
</evidence>
<proteinExistence type="predicted"/>
<organism evidence="1 2">
    <name type="scientific">Ignatzschineria ureiclastica</name>
    <dbReference type="NCBI Taxonomy" id="472582"/>
    <lineage>
        <taxon>Bacteria</taxon>
        <taxon>Pseudomonadati</taxon>
        <taxon>Pseudomonadota</taxon>
        <taxon>Gammaproteobacteria</taxon>
        <taxon>Cardiobacteriales</taxon>
        <taxon>Ignatzschineriaceae</taxon>
        <taxon>Ignatzschineria</taxon>
    </lineage>
</organism>
<gene>
    <name evidence="1" type="ORF">DC083_01100</name>
</gene>
<sequence>MGAIILRQLRGYELLISGRSIDLDSQAFPPALNQVLFENNKKIYHIAGGNDPVLSAIVRRQVWHLSMPESFEKSRDCSFAGDRFLWLRNCSIPHWMRFYLE</sequence>
<comment type="caution">
    <text evidence="1">The sequence shown here is derived from an EMBL/GenBank/DDBJ whole genome shotgun (WGS) entry which is preliminary data.</text>
</comment>
<protein>
    <submittedName>
        <fullName evidence="1">Uncharacterized protein</fullName>
    </submittedName>
</protein>
<accession>A0A2U2AGP1</accession>
<reference evidence="2" key="1">
    <citation type="submission" date="2018-05" db="EMBL/GenBank/DDBJ databases">
        <title>Ignatzschineria dubaiensis sp. nov., isolated from necrotic foot tissues of dromedaries (Camelus dromedarius) and associated maggots in Dubai, United Arab Emirates.</title>
        <authorList>
            <person name="Tsang C.C."/>
            <person name="Tang J.Y.M."/>
            <person name="Fong J.Y.H."/>
            <person name="Kinne J."/>
            <person name="Lee H.H."/>
            <person name="Joseph M."/>
            <person name="Jose S."/>
            <person name="Schuster R.K."/>
            <person name="Tang Y."/>
            <person name="Sivakumar S."/>
            <person name="Chen J.H.K."/>
            <person name="Teng J.L.L."/>
            <person name="Lau S.K.P."/>
            <person name="Wernery U."/>
            <person name="Woo P.C.Y."/>
        </authorList>
    </citation>
    <scope>NUCLEOTIDE SEQUENCE [LARGE SCALE GENOMIC DNA]</scope>
    <source>
        <strain evidence="2">KCTC 22644</strain>
    </source>
</reference>
<dbReference type="EMBL" id="QEWQ01000001">
    <property type="protein sequence ID" value="PWD81821.1"/>
    <property type="molecule type" value="Genomic_DNA"/>
</dbReference>
<dbReference type="OrthoDB" id="9950340at2"/>
<keyword evidence="2" id="KW-1185">Reference proteome</keyword>
<evidence type="ECO:0000313" key="2">
    <source>
        <dbReference type="Proteomes" id="UP000245020"/>
    </source>
</evidence>
<dbReference type="AlphaFoldDB" id="A0A2U2AGP1"/>
<dbReference type="RefSeq" id="WP_109188443.1">
    <property type="nucleotide sequence ID" value="NZ_BMYA01000001.1"/>
</dbReference>
<name>A0A2U2AGP1_9GAMM</name>
<dbReference type="Proteomes" id="UP000245020">
    <property type="component" value="Unassembled WGS sequence"/>
</dbReference>